<dbReference type="AlphaFoldDB" id="A0A1I0JYL0"/>
<sequence length="275" mass="31419">MYKNLYSILKKPPLYTKTGIPFWDDEHISGEMLKAHLDPDFEGASRKLPFIEKSVGWIGELAPVRDYRRLIDFGCGPGLYGERFARIGYEVTGVDMSRRSIAYAERSAREKGLDIRYLRKNYLQMDLGETFDFATMIYCDYGALSTGDRAVLMNTVYNHLRPGGRFLLDVFTMAKYELFEEAQTWEVFENGGFWSGRPYVEFDGHYKYPGVTLEHAAIVSDQEVRNYYIWNTYFSREGLTREAEAAGFQVCGLFGDVAGAPYGGDSQTMAVLLEK</sequence>
<name>A0A1I0JYL0_9FIRM</name>
<proteinExistence type="predicted"/>
<dbReference type="InterPro" id="IPR041698">
    <property type="entry name" value="Methyltransf_25"/>
</dbReference>
<dbReference type="PANTHER" id="PTHR43464:SF19">
    <property type="entry name" value="UBIQUINONE BIOSYNTHESIS O-METHYLTRANSFERASE, MITOCHONDRIAL"/>
    <property type="match status" value="1"/>
</dbReference>
<evidence type="ECO:0000313" key="5">
    <source>
        <dbReference type="EMBL" id="SEU16152.1"/>
    </source>
</evidence>
<keyword evidence="3" id="KW-0949">S-adenosyl-L-methionine</keyword>
<keyword evidence="1 5" id="KW-0489">Methyltransferase</keyword>
<dbReference type="Gene3D" id="2.20.25.110">
    <property type="entry name" value="S-adenosyl-L-methionine-dependent methyltransferases"/>
    <property type="match status" value="1"/>
</dbReference>
<gene>
    <name evidence="5" type="ORF">SAMN05216313_13912</name>
</gene>
<dbReference type="GO" id="GO:0032259">
    <property type="term" value="P:methylation"/>
    <property type="evidence" value="ECO:0007669"/>
    <property type="project" value="UniProtKB-KW"/>
</dbReference>
<dbReference type="STRING" id="460384.SAMN05216313_13912"/>
<dbReference type="InterPro" id="IPR029063">
    <property type="entry name" value="SAM-dependent_MTases_sf"/>
</dbReference>
<dbReference type="Proteomes" id="UP000198508">
    <property type="component" value="Unassembled WGS sequence"/>
</dbReference>
<evidence type="ECO:0000256" key="3">
    <source>
        <dbReference type="ARBA" id="ARBA00022691"/>
    </source>
</evidence>
<keyword evidence="6" id="KW-1185">Reference proteome</keyword>
<evidence type="ECO:0000256" key="2">
    <source>
        <dbReference type="ARBA" id="ARBA00022679"/>
    </source>
</evidence>
<dbReference type="Gene3D" id="3.40.50.150">
    <property type="entry name" value="Vaccinia Virus protein VP39"/>
    <property type="match status" value="1"/>
</dbReference>
<evidence type="ECO:0000256" key="1">
    <source>
        <dbReference type="ARBA" id="ARBA00022603"/>
    </source>
</evidence>
<dbReference type="EMBL" id="FOIM01000039">
    <property type="protein sequence ID" value="SEU16152.1"/>
    <property type="molecule type" value="Genomic_DNA"/>
</dbReference>
<evidence type="ECO:0000313" key="6">
    <source>
        <dbReference type="Proteomes" id="UP000198508"/>
    </source>
</evidence>
<dbReference type="GO" id="GO:0008168">
    <property type="term" value="F:methyltransferase activity"/>
    <property type="evidence" value="ECO:0007669"/>
    <property type="project" value="UniProtKB-KW"/>
</dbReference>
<keyword evidence="2 5" id="KW-0808">Transferase</keyword>
<evidence type="ECO:0000259" key="4">
    <source>
        <dbReference type="Pfam" id="PF13649"/>
    </source>
</evidence>
<dbReference type="GeneID" id="93280657"/>
<dbReference type="CDD" id="cd02440">
    <property type="entry name" value="AdoMet_MTases"/>
    <property type="match status" value="1"/>
</dbReference>
<dbReference type="RefSeq" id="WP_092370432.1">
    <property type="nucleotide sequence ID" value="NZ_DAINWJ010000257.1"/>
</dbReference>
<accession>A0A1I0JYL0</accession>
<dbReference type="PANTHER" id="PTHR43464">
    <property type="entry name" value="METHYLTRANSFERASE"/>
    <property type="match status" value="1"/>
</dbReference>
<reference evidence="6" key="1">
    <citation type="submission" date="2016-10" db="EMBL/GenBank/DDBJ databases">
        <authorList>
            <person name="Varghese N."/>
            <person name="Submissions S."/>
        </authorList>
    </citation>
    <scope>NUCLEOTIDE SEQUENCE [LARGE SCALE GENOMIC DNA]</scope>
    <source>
        <strain evidence="6">NLAE-zl-G277</strain>
    </source>
</reference>
<protein>
    <submittedName>
        <fullName evidence="5">Methyltransferase domain-containing protein</fullName>
    </submittedName>
</protein>
<feature type="domain" description="Methyltransferase" evidence="4">
    <location>
        <begin position="71"/>
        <end position="164"/>
    </location>
</feature>
<dbReference type="Pfam" id="PF13649">
    <property type="entry name" value="Methyltransf_25"/>
    <property type="match status" value="1"/>
</dbReference>
<dbReference type="SUPFAM" id="SSF53335">
    <property type="entry name" value="S-adenosyl-L-methionine-dependent methyltransferases"/>
    <property type="match status" value="1"/>
</dbReference>
<organism evidence="5 6">
    <name type="scientific">Enterocloster lavalensis</name>
    <dbReference type="NCBI Taxonomy" id="460384"/>
    <lineage>
        <taxon>Bacteria</taxon>
        <taxon>Bacillati</taxon>
        <taxon>Bacillota</taxon>
        <taxon>Clostridia</taxon>
        <taxon>Lachnospirales</taxon>
        <taxon>Lachnospiraceae</taxon>
        <taxon>Enterocloster</taxon>
    </lineage>
</organism>